<evidence type="ECO:0000313" key="1">
    <source>
        <dbReference type="EMBL" id="KAK7091129.1"/>
    </source>
</evidence>
<dbReference type="PANTHER" id="PTHR34261">
    <property type="entry name" value="APC REGULATOR OF WNT-SIGNALING PATHWAY-RELATED"/>
    <property type="match status" value="1"/>
</dbReference>
<dbReference type="EMBL" id="JBAMIC010000022">
    <property type="protein sequence ID" value="KAK7091129.1"/>
    <property type="molecule type" value="Genomic_DNA"/>
</dbReference>
<protein>
    <submittedName>
        <fullName evidence="1">Uncharacterized protein</fullName>
    </submittedName>
</protein>
<keyword evidence="2" id="KW-1185">Reference proteome</keyword>
<comment type="caution">
    <text evidence="1">The sequence shown here is derived from an EMBL/GenBank/DDBJ whole genome shotgun (WGS) entry which is preliminary data.</text>
</comment>
<gene>
    <name evidence="1" type="ORF">V1264_008855</name>
</gene>
<dbReference type="InterPro" id="IPR053358">
    <property type="entry name" value="Diff-assoc_signaling"/>
</dbReference>
<reference evidence="1 2" key="1">
    <citation type="submission" date="2024-02" db="EMBL/GenBank/DDBJ databases">
        <title>Chromosome-scale genome assembly of the rough periwinkle Littorina saxatilis.</title>
        <authorList>
            <person name="De Jode A."/>
            <person name="Faria R."/>
            <person name="Formenti G."/>
            <person name="Sims Y."/>
            <person name="Smith T.P."/>
            <person name="Tracey A."/>
            <person name="Wood J.M.D."/>
            <person name="Zagrodzka Z.B."/>
            <person name="Johannesson K."/>
            <person name="Butlin R.K."/>
            <person name="Leder E.H."/>
        </authorList>
    </citation>
    <scope>NUCLEOTIDE SEQUENCE [LARGE SCALE GENOMIC DNA]</scope>
    <source>
        <strain evidence="1">Snail1</strain>
        <tissue evidence="1">Muscle</tissue>
    </source>
</reference>
<organism evidence="1 2">
    <name type="scientific">Littorina saxatilis</name>
    <dbReference type="NCBI Taxonomy" id="31220"/>
    <lineage>
        <taxon>Eukaryota</taxon>
        <taxon>Metazoa</taxon>
        <taxon>Spiralia</taxon>
        <taxon>Lophotrochozoa</taxon>
        <taxon>Mollusca</taxon>
        <taxon>Gastropoda</taxon>
        <taxon>Caenogastropoda</taxon>
        <taxon>Littorinimorpha</taxon>
        <taxon>Littorinoidea</taxon>
        <taxon>Littorinidae</taxon>
        <taxon>Littorina</taxon>
    </lineage>
</organism>
<dbReference type="AlphaFoldDB" id="A0AAN9G170"/>
<dbReference type="Proteomes" id="UP001374579">
    <property type="component" value="Unassembled WGS sequence"/>
</dbReference>
<sequence length="217" mass="24774">MSGANNLSRLQIPWLFCINSTEIKWAMNLINITCLLLVVFPAISQCLAVPPERFTVSGAECASDHDCGLHDTDRYWCYIDHADPAKRLLTFRLWERCCAPSDPCQNETGFCVVTTDAGGSLHMPCTEPLEPKKETLLGTPCLENHPCGRHDETYYWCKTDHDGTWDYCCEPGHECKQHPGYLLTWCYVGDYKDGTEFVHMKAECVPDLEELVRLYWL</sequence>
<name>A0AAN9G170_9CAEN</name>
<proteinExistence type="predicted"/>
<dbReference type="PANTHER" id="PTHR34261:SF1">
    <property type="entry name" value="TUBULIN POLYMERIZATION-PROMOTING PROTEIN"/>
    <property type="match status" value="1"/>
</dbReference>
<accession>A0AAN9G170</accession>
<evidence type="ECO:0000313" key="2">
    <source>
        <dbReference type="Proteomes" id="UP001374579"/>
    </source>
</evidence>